<evidence type="ECO:0000256" key="5">
    <source>
        <dbReference type="ARBA" id="ARBA00022729"/>
    </source>
</evidence>
<dbReference type="KEGG" id="rca:Rcas_2841"/>
<evidence type="ECO:0000256" key="1">
    <source>
        <dbReference type="ARBA" id="ARBA00004196"/>
    </source>
</evidence>
<evidence type="ECO:0000259" key="11">
    <source>
        <dbReference type="Pfam" id="PF13229"/>
    </source>
</evidence>
<evidence type="ECO:0000256" key="9">
    <source>
        <dbReference type="SAM" id="SignalP"/>
    </source>
</evidence>
<keyword evidence="5 9" id="KW-0732">Signal</keyword>
<dbReference type="InterPro" id="IPR013783">
    <property type="entry name" value="Ig-like_fold"/>
</dbReference>
<accession>A7NMY3</accession>
<evidence type="ECO:0000313" key="13">
    <source>
        <dbReference type="Proteomes" id="UP000000263"/>
    </source>
</evidence>
<dbReference type="HOGENOM" id="CLU_367180_0_0_0"/>
<reference evidence="12 13" key="1">
    <citation type="submission" date="2007-08" db="EMBL/GenBank/DDBJ databases">
        <title>Complete sequence of Roseiflexus castenholzii DSM 13941.</title>
        <authorList>
            <consortium name="US DOE Joint Genome Institute"/>
            <person name="Copeland A."/>
            <person name="Lucas S."/>
            <person name="Lapidus A."/>
            <person name="Barry K."/>
            <person name="Glavina del Rio T."/>
            <person name="Dalin E."/>
            <person name="Tice H."/>
            <person name="Pitluck S."/>
            <person name="Thompson L.S."/>
            <person name="Brettin T."/>
            <person name="Bruce D."/>
            <person name="Detter J.C."/>
            <person name="Han C."/>
            <person name="Tapia R."/>
            <person name="Schmutz J."/>
            <person name="Larimer F."/>
            <person name="Land M."/>
            <person name="Hauser L."/>
            <person name="Kyrpides N."/>
            <person name="Mikhailova N."/>
            <person name="Bryant D.A."/>
            <person name="Hanada S."/>
            <person name="Tsukatani Y."/>
            <person name="Richardson P."/>
        </authorList>
    </citation>
    <scope>NUCLEOTIDE SEQUENCE [LARGE SCALE GENOMIC DNA]</scope>
    <source>
        <strain evidence="13">DSM 13941 / HLO8</strain>
    </source>
</reference>
<dbReference type="NCBIfam" id="TIGR01376">
    <property type="entry name" value="POMP_repeat"/>
    <property type="match status" value="2"/>
</dbReference>
<keyword evidence="6" id="KW-0472">Membrane</keyword>
<dbReference type="PANTHER" id="PTHR11319">
    <property type="entry name" value="G PROTEIN-COUPLED RECEPTOR-RELATED"/>
    <property type="match status" value="1"/>
</dbReference>
<keyword evidence="7" id="KW-0998">Cell outer membrane</keyword>
<evidence type="ECO:0000256" key="2">
    <source>
        <dbReference type="ARBA" id="ARBA00004442"/>
    </source>
</evidence>
<dbReference type="InterPro" id="IPR011635">
    <property type="entry name" value="CARDB"/>
</dbReference>
<dbReference type="NCBIfam" id="NF041518">
    <property type="entry name" value="choice_anch_Q"/>
    <property type="match status" value="1"/>
</dbReference>
<dbReference type="AlphaFoldDB" id="A7NMY3"/>
<dbReference type="InterPro" id="IPR011467">
    <property type="entry name" value="DUF1573"/>
</dbReference>
<organism evidence="12 13">
    <name type="scientific">Roseiflexus castenholzii (strain DSM 13941 / HLO8)</name>
    <dbReference type="NCBI Taxonomy" id="383372"/>
    <lineage>
        <taxon>Bacteria</taxon>
        <taxon>Bacillati</taxon>
        <taxon>Chloroflexota</taxon>
        <taxon>Chloroflexia</taxon>
        <taxon>Chloroflexales</taxon>
        <taxon>Roseiflexineae</taxon>
        <taxon>Roseiflexaceae</taxon>
        <taxon>Roseiflexus</taxon>
    </lineage>
</organism>
<proteinExistence type="predicted"/>
<feature type="signal peptide" evidence="9">
    <location>
        <begin position="1"/>
        <end position="31"/>
    </location>
</feature>
<dbReference type="Gene3D" id="2.60.40.10">
    <property type="entry name" value="Immunoglobulins"/>
    <property type="match status" value="2"/>
</dbReference>
<dbReference type="InterPro" id="IPR059226">
    <property type="entry name" value="Choice_anch_Q_dom"/>
</dbReference>
<protein>
    <submittedName>
        <fullName evidence="12">Polymorphic outer membrane protein</fullName>
    </submittedName>
</protein>
<evidence type="ECO:0000256" key="8">
    <source>
        <dbReference type="SAM" id="MobiDB-lite"/>
    </source>
</evidence>
<dbReference type="InterPro" id="IPR003368">
    <property type="entry name" value="POMP_repeat"/>
</dbReference>
<dbReference type="Pfam" id="PF13229">
    <property type="entry name" value="Beta_helix"/>
    <property type="match status" value="1"/>
</dbReference>
<dbReference type="Proteomes" id="UP000000263">
    <property type="component" value="Chromosome"/>
</dbReference>
<dbReference type="STRING" id="383372.Rcas_2841"/>
<dbReference type="RefSeq" id="WP_012121336.1">
    <property type="nucleotide sequence ID" value="NC_009767.1"/>
</dbReference>
<dbReference type="GO" id="GO:0009279">
    <property type="term" value="C:cell outer membrane"/>
    <property type="evidence" value="ECO:0007669"/>
    <property type="project" value="UniProtKB-SubCell"/>
</dbReference>
<feature type="compositionally biased region" description="Basic and acidic residues" evidence="8">
    <location>
        <begin position="705"/>
        <end position="716"/>
    </location>
</feature>
<dbReference type="InterPro" id="IPR039448">
    <property type="entry name" value="Beta_helix"/>
</dbReference>
<dbReference type="InterPro" id="IPR011050">
    <property type="entry name" value="Pectin_lyase_fold/virulence"/>
</dbReference>
<dbReference type="Pfam" id="PF07705">
    <property type="entry name" value="CARDB"/>
    <property type="match status" value="1"/>
</dbReference>
<feature type="chain" id="PRO_5002713221" evidence="9">
    <location>
        <begin position="32"/>
        <end position="759"/>
    </location>
</feature>
<evidence type="ECO:0000256" key="6">
    <source>
        <dbReference type="ARBA" id="ARBA00023136"/>
    </source>
</evidence>
<dbReference type="eggNOG" id="COG1572">
    <property type="taxonomic scope" value="Bacteria"/>
</dbReference>
<evidence type="ECO:0000313" key="12">
    <source>
        <dbReference type="EMBL" id="ABU58912.1"/>
    </source>
</evidence>
<evidence type="ECO:0000256" key="4">
    <source>
        <dbReference type="ARBA" id="ARBA00022525"/>
    </source>
</evidence>
<comment type="subcellular location">
    <subcellularLocation>
        <location evidence="1">Cell envelope</location>
    </subcellularLocation>
    <subcellularLocation>
        <location evidence="2">Cell outer membrane</location>
    </subcellularLocation>
    <subcellularLocation>
        <location evidence="3">Secreted</location>
    </subcellularLocation>
</comment>
<feature type="region of interest" description="Disordered" evidence="8">
    <location>
        <begin position="700"/>
        <end position="759"/>
    </location>
</feature>
<gene>
    <name evidence="12" type="ordered locus">Rcas_2841</name>
</gene>
<dbReference type="OrthoDB" id="143000at2"/>
<keyword evidence="13" id="KW-1185">Reference proteome</keyword>
<dbReference type="SUPFAM" id="SSF51126">
    <property type="entry name" value="Pectin lyase-like"/>
    <property type="match status" value="1"/>
</dbReference>
<name>A7NMY3_ROSCS</name>
<dbReference type="GO" id="GO:0005576">
    <property type="term" value="C:extracellular region"/>
    <property type="evidence" value="ECO:0007669"/>
    <property type="project" value="UniProtKB-SubCell"/>
</dbReference>
<feature type="domain" description="Right handed beta helix" evidence="11">
    <location>
        <begin position="121"/>
        <end position="284"/>
    </location>
</feature>
<dbReference type="EMBL" id="CP000804">
    <property type="protein sequence ID" value="ABU58912.1"/>
    <property type="molecule type" value="Genomic_DNA"/>
</dbReference>
<evidence type="ECO:0000259" key="10">
    <source>
        <dbReference type="Pfam" id="PF07705"/>
    </source>
</evidence>
<sequence>MHHSRAFSLATIFFVITLAAGWLLSAPSSRAATFTIPCGDVTALITAITTANSNNQPDTIALAAGCTYSLTTVDNTVGGSANGLPAIIIDSGNPTNSLTINGNGATIERAAGSPSFRLLYLTNVAVTINDLTFRNGFAEDDEGGAMRARSPDLTLNRVTFEGNRATYDGGALVARDSNLTLNRVTFESNRAGSDGGALYTVSVMANLSDSIFRNNQSDANGGAIAFRVDGPGQATIKGSTFSNNQAASDGGAIAAFHEITVQNSTFSNNQADGDGGAVLSNESAVVAYTTITGTQTGGDGALNGSITLRSALVAGNTDTSTSPGNYPDIAGSIASDGYNLIGNVGDYDFSANTTGDQYGDPNGTTIPNSGAVESPTPIDPLLAPLANNGGPTPTHALLAGSPALNRILGGTNDCGVAIAIDQRGISRPQDGACDVGAFEAIPAPEIVVYNGPDTSSPELTNNQTTAVDFGATTVGAPISRVFAIRNTGTAPLTLGALSLPSGFAVVGAFPTGPVAPGATVTFTVQLTAVAAGVFSGTLSFVNGDADENPFQFPIRGVVTAATPTLQQTYLPLIVQPGQPDLIIAGIEIIPNQTSFTAGQPVEIRVTVKNVGTAPAGSFWVDLYLNPDRPPQINDLWHDRCALRPCFGVAWGVTQILQPGEQITLSTGGGYDPLRSYWLGWLANGTTTIYALADSWNTSGASGAVRESDETNNRGVRDGLTVSGANPPAPPWKPSVLTGAAQESLLPERPAYDGTFRAER</sequence>
<evidence type="ECO:0000256" key="7">
    <source>
        <dbReference type="ARBA" id="ARBA00023237"/>
    </source>
</evidence>
<feature type="domain" description="CARDB" evidence="10">
    <location>
        <begin position="578"/>
        <end position="712"/>
    </location>
</feature>
<dbReference type="PANTHER" id="PTHR11319:SF35">
    <property type="entry name" value="OUTER MEMBRANE PROTEIN PMPC-RELATED"/>
    <property type="match status" value="1"/>
</dbReference>
<evidence type="ECO:0000256" key="3">
    <source>
        <dbReference type="ARBA" id="ARBA00004613"/>
    </source>
</evidence>
<dbReference type="Pfam" id="PF07610">
    <property type="entry name" value="DUF1573"/>
    <property type="match status" value="1"/>
</dbReference>
<dbReference type="NCBIfam" id="NF012200">
    <property type="entry name" value="choice_anch_D"/>
    <property type="match status" value="1"/>
</dbReference>
<keyword evidence="4" id="KW-0964">Secreted</keyword>